<dbReference type="OrthoDB" id="2245455at2759"/>
<feature type="compositionally biased region" description="Low complexity" evidence="1">
    <location>
        <begin position="201"/>
        <end position="216"/>
    </location>
</feature>
<evidence type="ECO:0000313" key="2">
    <source>
        <dbReference type="EMBL" id="CCA69437.1"/>
    </source>
</evidence>
<feature type="compositionally biased region" description="Low complexity" evidence="1">
    <location>
        <begin position="302"/>
        <end position="319"/>
    </location>
</feature>
<feature type="compositionally biased region" description="Polar residues" evidence="1">
    <location>
        <begin position="170"/>
        <end position="183"/>
    </location>
</feature>
<dbReference type="STRING" id="1109443.G4TDP4"/>
<feature type="region of interest" description="Disordered" evidence="1">
    <location>
        <begin position="118"/>
        <end position="352"/>
    </location>
</feature>
<feature type="compositionally biased region" description="Low complexity" evidence="1">
    <location>
        <begin position="264"/>
        <end position="282"/>
    </location>
</feature>
<organism evidence="2 3">
    <name type="scientific">Serendipita indica (strain DSM 11827)</name>
    <name type="common">Root endophyte fungus</name>
    <name type="synonym">Piriformospora indica</name>
    <dbReference type="NCBI Taxonomy" id="1109443"/>
    <lineage>
        <taxon>Eukaryota</taxon>
        <taxon>Fungi</taxon>
        <taxon>Dikarya</taxon>
        <taxon>Basidiomycota</taxon>
        <taxon>Agaricomycotina</taxon>
        <taxon>Agaricomycetes</taxon>
        <taxon>Sebacinales</taxon>
        <taxon>Serendipitaceae</taxon>
        <taxon>Serendipita</taxon>
    </lineage>
</organism>
<dbReference type="EMBL" id="CAFZ01000055">
    <property type="protein sequence ID" value="CCA69437.1"/>
    <property type="molecule type" value="Genomic_DNA"/>
</dbReference>
<proteinExistence type="predicted"/>
<evidence type="ECO:0000313" key="3">
    <source>
        <dbReference type="Proteomes" id="UP000007148"/>
    </source>
</evidence>
<feature type="compositionally biased region" description="Basic residues" evidence="1">
    <location>
        <begin position="125"/>
        <end position="137"/>
    </location>
</feature>
<evidence type="ECO:0008006" key="4">
    <source>
        <dbReference type="Google" id="ProtNLM"/>
    </source>
</evidence>
<sequence length="717" mass="76872">MATETAVGGVAAPSSSGTISRRVLRKTLNDALAIASYAVQLDTEGDYARSMEAYQQSVALLDQGISLMQLQRDLGSERPGRDTSHEISQLEQIREKYAARINTHRSERDRKAAILAARESNHVSSNHHHTTTIRRPRTPQGSSIPPPQHPPPSAPLPPIPPMASPAVDTVRTSNDTVVESNGFRTRGASLPSNQTEPTRDSALSSSSSTNVNSEISGASRNGSFSLKSPKTPPPPTPSTATSIRSTNLDSFPVPKKRTKSIGRPQTAPGPGASSPPTSNGSPIRTRTTSGATPPSHVLPKRSNSSTALSSSSVTSPVSPIVQPHQQGPPRLQRFGSSTNIRHGLLSPSPASLSSKRVDLIPLREPKTTKIEVPAFATIYALEPATKVTAPPPPPMPTDPQRHPYHLLRLILGTLTPISSPGLKSSQPTGGGFITPRLYVPVAIWHQPDLWTLVVDLQEKTRLLEALRETLRTVHETSVIHFGHIFFSPLRAPAKLKKTKSSENSLPAIPAMDDPIEWLQSLEKLANVTCEMERSMSKKLGMGENGASVTKKMVDWSTRMAKKTMGGKGPSNELMVAYVDALAGVCAFGAMLDAHLCALRTVLPPSAATRPTGRRPTLSRSNTVEAAKALSASQTNIAVAANSVPDFKSDPDVLPAAATQLIPKYSELPKFVNTQALAHLEKATKVFSSFIIPFIVRDLAILIQGLQAARNGEWMGLL</sequence>
<keyword evidence="3" id="KW-1185">Reference proteome</keyword>
<gene>
    <name evidence="2" type="ORF">PIIN_03337</name>
</gene>
<feature type="compositionally biased region" description="Pro residues" evidence="1">
    <location>
        <begin position="144"/>
        <end position="163"/>
    </location>
</feature>
<accession>G4TDP4</accession>
<protein>
    <recommendedName>
        <fullName evidence="4">MIT domain-containing protein</fullName>
    </recommendedName>
</protein>
<evidence type="ECO:0000256" key="1">
    <source>
        <dbReference type="SAM" id="MobiDB-lite"/>
    </source>
</evidence>
<comment type="caution">
    <text evidence="2">The sequence shown here is derived from an EMBL/GenBank/DDBJ whole genome shotgun (WGS) entry which is preliminary data.</text>
</comment>
<dbReference type="Proteomes" id="UP000007148">
    <property type="component" value="Unassembled WGS sequence"/>
</dbReference>
<reference evidence="2 3" key="1">
    <citation type="journal article" date="2011" name="PLoS Pathog.">
        <title>Endophytic Life Strategies Decoded by Genome and Transcriptome Analyses of the Mutualistic Root Symbiont Piriformospora indica.</title>
        <authorList>
            <person name="Zuccaro A."/>
            <person name="Lahrmann U."/>
            <person name="Guldener U."/>
            <person name="Langen G."/>
            <person name="Pfiffi S."/>
            <person name="Biedenkopf D."/>
            <person name="Wong P."/>
            <person name="Samans B."/>
            <person name="Grimm C."/>
            <person name="Basiewicz M."/>
            <person name="Murat C."/>
            <person name="Martin F."/>
            <person name="Kogel K.H."/>
        </authorList>
    </citation>
    <scope>NUCLEOTIDE SEQUENCE [LARGE SCALE GENOMIC DNA]</scope>
    <source>
        <strain evidence="2 3">DSM 11827</strain>
    </source>
</reference>
<dbReference type="HOGENOM" id="CLU_406059_0_0_1"/>
<name>G4TDP4_SERID</name>
<dbReference type="AlphaFoldDB" id="G4TDP4"/>
<dbReference type="InParanoid" id="G4TDP4"/>
<dbReference type="SUPFAM" id="SSF116846">
    <property type="entry name" value="MIT domain"/>
    <property type="match status" value="1"/>
</dbReference>
<dbReference type="InterPro" id="IPR036181">
    <property type="entry name" value="MIT_dom_sf"/>
</dbReference>
<dbReference type="Gene3D" id="1.20.58.80">
    <property type="entry name" value="Phosphotransferase system, lactose/cellobiose-type IIA subunit"/>
    <property type="match status" value="1"/>
</dbReference>